<feature type="compositionally biased region" description="Low complexity" evidence="1">
    <location>
        <begin position="658"/>
        <end position="670"/>
    </location>
</feature>
<evidence type="ECO:0000313" key="2">
    <source>
        <dbReference type="EMBL" id="KAG7088788.1"/>
    </source>
</evidence>
<feature type="compositionally biased region" description="Basic and acidic residues" evidence="1">
    <location>
        <begin position="581"/>
        <end position="595"/>
    </location>
</feature>
<evidence type="ECO:0000256" key="1">
    <source>
        <dbReference type="SAM" id="MobiDB-lite"/>
    </source>
</evidence>
<dbReference type="RefSeq" id="XP_043005259.1">
    <property type="nucleotide sequence ID" value="XM_043157891.1"/>
</dbReference>
<feature type="compositionally biased region" description="Low complexity" evidence="1">
    <location>
        <begin position="509"/>
        <end position="518"/>
    </location>
</feature>
<reference evidence="2" key="1">
    <citation type="journal article" date="2021" name="Genome Biol. Evol.">
        <title>The assembled and annotated genome of the fairy-ring fungus Marasmius oreades.</title>
        <authorList>
            <person name="Hiltunen M."/>
            <person name="Ament-Velasquez S.L."/>
            <person name="Johannesson H."/>
        </authorList>
    </citation>
    <scope>NUCLEOTIDE SEQUENCE</scope>
    <source>
        <strain evidence="2">03SP1</strain>
    </source>
</reference>
<feature type="compositionally biased region" description="Polar residues" evidence="1">
    <location>
        <begin position="85"/>
        <end position="102"/>
    </location>
</feature>
<feature type="region of interest" description="Disordered" evidence="1">
    <location>
        <begin position="83"/>
        <end position="266"/>
    </location>
</feature>
<feature type="region of interest" description="Disordered" evidence="1">
    <location>
        <begin position="340"/>
        <end position="369"/>
    </location>
</feature>
<dbReference type="AlphaFoldDB" id="A0A9P7UP10"/>
<feature type="compositionally biased region" description="Polar residues" evidence="1">
    <location>
        <begin position="126"/>
        <end position="136"/>
    </location>
</feature>
<evidence type="ECO:0000313" key="3">
    <source>
        <dbReference type="Proteomes" id="UP001049176"/>
    </source>
</evidence>
<feature type="compositionally biased region" description="Low complexity" evidence="1">
    <location>
        <begin position="416"/>
        <end position="428"/>
    </location>
</feature>
<feature type="compositionally biased region" description="Basic and acidic residues" evidence="1">
    <location>
        <begin position="694"/>
        <end position="706"/>
    </location>
</feature>
<dbReference type="OrthoDB" id="3363891at2759"/>
<proteinExistence type="predicted"/>
<feature type="compositionally biased region" description="Polar residues" evidence="1">
    <location>
        <begin position="182"/>
        <end position="193"/>
    </location>
</feature>
<dbReference type="Proteomes" id="UP001049176">
    <property type="component" value="Chromosome 8"/>
</dbReference>
<feature type="region of interest" description="Disordered" evidence="1">
    <location>
        <begin position="1"/>
        <end position="20"/>
    </location>
</feature>
<organism evidence="2 3">
    <name type="scientific">Marasmius oreades</name>
    <name type="common">fairy-ring Marasmius</name>
    <dbReference type="NCBI Taxonomy" id="181124"/>
    <lineage>
        <taxon>Eukaryota</taxon>
        <taxon>Fungi</taxon>
        <taxon>Dikarya</taxon>
        <taxon>Basidiomycota</taxon>
        <taxon>Agaricomycotina</taxon>
        <taxon>Agaricomycetes</taxon>
        <taxon>Agaricomycetidae</taxon>
        <taxon>Agaricales</taxon>
        <taxon>Marasmiineae</taxon>
        <taxon>Marasmiaceae</taxon>
        <taxon>Marasmius</taxon>
    </lineage>
</organism>
<name>A0A9P7UP10_9AGAR</name>
<feature type="compositionally biased region" description="Polar residues" evidence="1">
    <location>
        <begin position="213"/>
        <end position="230"/>
    </location>
</feature>
<feature type="compositionally biased region" description="Basic and acidic residues" evidence="1">
    <location>
        <begin position="236"/>
        <end position="246"/>
    </location>
</feature>
<feature type="compositionally biased region" description="Basic and acidic residues" evidence="1">
    <location>
        <begin position="254"/>
        <end position="266"/>
    </location>
</feature>
<feature type="compositionally biased region" description="Low complexity" evidence="1">
    <location>
        <begin position="392"/>
        <end position="406"/>
    </location>
</feature>
<dbReference type="EMBL" id="CM032188">
    <property type="protein sequence ID" value="KAG7088788.1"/>
    <property type="molecule type" value="Genomic_DNA"/>
</dbReference>
<feature type="region of interest" description="Disordered" evidence="1">
    <location>
        <begin position="385"/>
        <end position="547"/>
    </location>
</feature>
<feature type="region of interest" description="Disordered" evidence="1">
    <location>
        <begin position="29"/>
        <end position="70"/>
    </location>
</feature>
<keyword evidence="3" id="KW-1185">Reference proteome</keyword>
<dbReference type="GeneID" id="66081827"/>
<feature type="compositionally biased region" description="Basic and acidic residues" evidence="1">
    <location>
        <begin position="608"/>
        <end position="619"/>
    </location>
</feature>
<comment type="caution">
    <text evidence="2">The sequence shown here is derived from an EMBL/GenBank/DDBJ whole genome shotgun (WGS) entry which is preliminary data.</text>
</comment>
<feature type="compositionally biased region" description="Basic and acidic residues" evidence="1">
    <location>
        <begin position="521"/>
        <end position="530"/>
    </location>
</feature>
<accession>A0A9P7UP10</accession>
<feature type="compositionally biased region" description="Low complexity" evidence="1">
    <location>
        <begin position="137"/>
        <end position="161"/>
    </location>
</feature>
<gene>
    <name evidence="2" type="ORF">E1B28_012752</name>
</gene>
<feature type="compositionally biased region" description="Low complexity" evidence="1">
    <location>
        <begin position="476"/>
        <end position="488"/>
    </location>
</feature>
<feature type="compositionally biased region" description="Basic and acidic residues" evidence="1">
    <location>
        <begin position="628"/>
        <end position="640"/>
    </location>
</feature>
<sequence length="724" mass="80202">MALTQTARIPGPGPSWDEEVVPALRQRLESESRTLSRRLSATPIPSGDEYQYRNDTINSYNGDSSYNTNQSYQNGAIYTARLPQQPRNNSDHNAPSRVNSGNSSAPRRPSRSRTQSQPFKSDHPNNRMNSSKINGATTSGDTSSSSRPISPSTSIKPSRIPQPSRTRTASLSSNHYAPFPNATGSTNAHTSPYSSPPLPDRRQASASDLWKVQETSSHSTVSVISKQRSGILNEEPPFKQRSRDDPNPSNESLYDDRPRMSAESQERPFEHWYRGDISRNGGVGELRVGKRQEMMDIANYGYSLKPKPDKPVVRNAITDAIERKRRRADSVGNLTDRTSFYMDEEQAKNAGRVLDENPPTDVEGEMSNGEDFDIDYYLEDDEQYQNMDGDQDTSTASAPLPSSSDLRSTTPTPHYSRPSSRNQNSNSRIPAPRAITPTPSQSQRGASEPPSIQHSSTAQISTPPASRSKQHTQQLRSTSTSPSGTRPGNRGVSPNTLDPSGAKKTRMNANKATQAKLAAARKKEMEEEMKRKHASASYPDPGDEEDMAHAIPTWTQSVPNRGNWDEVVLPTVARKKGLAGHYEEADGSPKVKQEDGIPSPAPGTFGYDRSKYRPPRSDGGDESIPMDEFGRPQEEPDLKETLPPVAEDQFNTSISELQNQHRQQMQQQQQPRHPHAFEHPSSPVPFSQYTHGTAEPDTKEAQREQVQHLEKEEAGCCSCKCVVM</sequence>
<dbReference type="KEGG" id="more:E1B28_012752"/>
<feature type="compositionally biased region" description="Polar residues" evidence="1">
    <location>
        <begin position="163"/>
        <end position="175"/>
    </location>
</feature>
<feature type="compositionally biased region" description="Polar residues" evidence="1">
    <location>
        <begin position="53"/>
        <end position="70"/>
    </location>
</feature>
<protein>
    <submittedName>
        <fullName evidence="2">Uncharacterized protein</fullName>
    </submittedName>
</protein>
<feature type="compositionally biased region" description="Polar residues" evidence="1">
    <location>
        <begin position="437"/>
        <end position="475"/>
    </location>
</feature>
<feature type="region of interest" description="Disordered" evidence="1">
    <location>
        <begin position="579"/>
        <end position="706"/>
    </location>
</feature>